<proteinExistence type="predicted"/>
<gene>
    <name evidence="2" type="ordered locus">NGR_b12210</name>
</gene>
<geneLocation type="plasmid" evidence="3">
    <name>sym pNGR234b</name>
</geneLocation>
<accession>C3KRG6</accession>
<evidence type="ECO:0000313" key="3">
    <source>
        <dbReference type="Proteomes" id="UP000001054"/>
    </source>
</evidence>
<dbReference type="AlphaFoldDB" id="C3KRG6"/>
<evidence type="ECO:0000313" key="2">
    <source>
        <dbReference type="EMBL" id="ACP22674.1"/>
    </source>
</evidence>
<organism evidence="2 3">
    <name type="scientific">Sinorhizobium fredii (strain NBRC 101917 / NGR234)</name>
    <dbReference type="NCBI Taxonomy" id="394"/>
    <lineage>
        <taxon>Bacteria</taxon>
        <taxon>Pseudomonadati</taxon>
        <taxon>Pseudomonadota</taxon>
        <taxon>Alphaproteobacteria</taxon>
        <taxon>Hyphomicrobiales</taxon>
        <taxon>Rhizobiaceae</taxon>
        <taxon>Sinorhizobium/Ensifer group</taxon>
        <taxon>Sinorhizobium</taxon>
    </lineage>
</organism>
<name>C3KRG6_SINFN</name>
<dbReference type="Proteomes" id="UP000001054">
    <property type="component" value="Plasmid pNGR234b"/>
</dbReference>
<keyword evidence="2" id="KW-0614">Plasmid</keyword>
<dbReference type="KEGG" id="rhi:NGR_b12210"/>
<reference evidence="3" key="1">
    <citation type="journal article" date="2004" name="J. Bacteriol.">
        <title>An evolutionary hot spot: the pNGR234b replicon of Rhizobium sp. strain NGR234.</title>
        <authorList>
            <person name="Streit W.R."/>
            <person name="Schmitz R.A."/>
            <person name="Perret X."/>
            <person name="Staehelin C."/>
            <person name="Deakin W.J."/>
            <person name="Raasch C."/>
            <person name="Liesegang H."/>
            <person name="Broughton W.J."/>
        </authorList>
    </citation>
    <scope>NUCLEOTIDE SEQUENCE [LARGE SCALE GENOMIC DNA]</scope>
    <source>
        <strain evidence="3">NBRC 101917 / NGR234</strain>
    </source>
</reference>
<reference evidence="2 3" key="2">
    <citation type="journal article" date="2009" name="Appl. Environ. Microbiol.">
        <title>Rhizobium sp. strain NGR234 possesses a remarkable number of secretion systems.</title>
        <authorList>
            <person name="Schmeisser C."/>
            <person name="Liesegang H."/>
            <person name="Krysciak D."/>
            <person name="Bakkou N."/>
            <person name="Le Quere A."/>
            <person name="Wollherr A."/>
            <person name="Heinemeyer I."/>
            <person name="Morgenstern B."/>
            <person name="Pommerening-Roeser A."/>
            <person name="Flores M."/>
            <person name="Palacios R."/>
            <person name="Brenner S."/>
            <person name="Gottschalk G."/>
            <person name="Schmitz R.A."/>
            <person name="Broughton W.J."/>
            <person name="Perret X."/>
            <person name="Strittmatter A.W."/>
            <person name="Streit W.R."/>
        </authorList>
    </citation>
    <scope>NUCLEOTIDE SEQUENCE [LARGE SCALE GENOMIC DNA]</scope>
    <source>
        <strain evidence="3">NBRC 101917 / NGR234</strain>
    </source>
</reference>
<feature type="region of interest" description="Disordered" evidence="1">
    <location>
        <begin position="69"/>
        <end position="88"/>
    </location>
</feature>
<protein>
    <submittedName>
        <fullName evidence="2">Uncharacterized protein</fullName>
    </submittedName>
</protein>
<dbReference type="EMBL" id="CP000874">
    <property type="protein sequence ID" value="ACP22674.1"/>
    <property type="molecule type" value="Genomic_DNA"/>
</dbReference>
<keyword evidence="3" id="KW-1185">Reference proteome</keyword>
<dbReference type="HOGENOM" id="CLU_2261566_0_0_5"/>
<evidence type="ECO:0000256" key="1">
    <source>
        <dbReference type="SAM" id="MobiDB-lite"/>
    </source>
</evidence>
<sequence>MYIARHCSFIFYHVFGGAASRNSQLARNSALSKGHSALVAIWQMHLGKPESAAGRALGKSVQQVDCQMKSSHSADNAPAVAPRGARGSTAPATLRIRLAVSGS</sequence>